<evidence type="ECO:0000256" key="1">
    <source>
        <dbReference type="SAM" id="MobiDB-lite"/>
    </source>
</evidence>
<reference evidence="2" key="1">
    <citation type="submission" date="2022-08" db="EMBL/GenBank/DDBJ databases">
        <title>A Global Phylogenomic Analysis of the Shiitake Genus Lentinula.</title>
        <authorList>
            <consortium name="DOE Joint Genome Institute"/>
            <person name="Sierra-Patev S."/>
            <person name="Min B."/>
            <person name="Naranjo-Ortiz M."/>
            <person name="Looney B."/>
            <person name="Konkel Z."/>
            <person name="Slot J.C."/>
            <person name="Sakamoto Y."/>
            <person name="Steenwyk J.L."/>
            <person name="Rokas A."/>
            <person name="Carro J."/>
            <person name="Camarero S."/>
            <person name="Ferreira P."/>
            <person name="Molpeceres G."/>
            <person name="Ruiz-Duenas F.J."/>
            <person name="Serrano A."/>
            <person name="Henrissat B."/>
            <person name="Drula E."/>
            <person name="Hughes K.W."/>
            <person name="Mata J.L."/>
            <person name="Ishikawa N.K."/>
            <person name="Vargas-Isla R."/>
            <person name="Ushijima S."/>
            <person name="Smith C.A."/>
            <person name="Ahrendt S."/>
            <person name="Andreopoulos W."/>
            <person name="He G."/>
            <person name="Labutti K."/>
            <person name="Lipzen A."/>
            <person name="Ng V."/>
            <person name="Riley R."/>
            <person name="Sandor L."/>
            <person name="Barry K."/>
            <person name="Martinez A.T."/>
            <person name="Xiao Y."/>
            <person name="Gibbons J.G."/>
            <person name="Terashima K."/>
            <person name="Grigoriev I.V."/>
            <person name="Hibbett D.S."/>
        </authorList>
    </citation>
    <scope>NUCLEOTIDE SEQUENCE</scope>
    <source>
        <strain evidence="2">JLM2183</strain>
    </source>
</reference>
<feature type="region of interest" description="Disordered" evidence="1">
    <location>
        <begin position="22"/>
        <end position="44"/>
    </location>
</feature>
<sequence length="261" mass="29398">MGCTSDLLYPGVAGDITYHLSSDTDHRGYTSSAPSSSTTYSYDETTTPVTGYVPTTFNELTSHSHASTDYDLHQRIAELEELHQRDVEQIRALQAQLSAFVPDSRAPPTSAPPDPSAVARTNARIKVYCSLNRAGNALCAWHDPRRERRVYPPRQAPPNTLNCGCTYEQALFEESLSRHKVGSYLPGSEFVRMDPALRNPLLRLLQERYGYRDGDFERDPFTGEWIPENGHEEGPEYWERLSVSGVNPRRARGEQHNKTLV</sequence>
<protein>
    <submittedName>
        <fullName evidence="2">Uncharacterized protein</fullName>
    </submittedName>
</protein>
<evidence type="ECO:0000313" key="3">
    <source>
        <dbReference type="Proteomes" id="UP001150266"/>
    </source>
</evidence>
<keyword evidence="3" id="KW-1185">Reference proteome</keyword>
<gene>
    <name evidence="2" type="ORF">J3R30DRAFT_3304543</name>
</gene>
<evidence type="ECO:0000313" key="2">
    <source>
        <dbReference type="EMBL" id="KAJ4468732.1"/>
    </source>
</evidence>
<dbReference type="EMBL" id="JAOTPV010000034">
    <property type="protein sequence ID" value="KAJ4468732.1"/>
    <property type="molecule type" value="Genomic_DNA"/>
</dbReference>
<dbReference type="Proteomes" id="UP001150266">
    <property type="component" value="Unassembled WGS sequence"/>
</dbReference>
<proteinExistence type="predicted"/>
<dbReference type="AlphaFoldDB" id="A0A9W8ZY80"/>
<comment type="caution">
    <text evidence="2">The sequence shown here is derived from an EMBL/GenBank/DDBJ whole genome shotgun (WGS) entry which is preliminary data.</text>
</comment>
<feature type="compositionally biased region" description="Low complexity" evidence="1">
    <location>
        <begin position="29"/>
        <end position="44"/>
    </location>
</feature>
<accession>A0A9W8ZY80</accession>
<dbReference type="OrthoDB" id="3222060at2759"/>
<name>A0A9W8ZY80_9AGAR</name>
<organism evidence="2 3">
    <name type="scientific">Lentinula aciculospora</name>
    <dbReference type="NCBI Taxonomy" id="153920"/>
    <lineage>
        <taxon>Eukaryota</taxon>
        <taxon>Fungi</taxon>
        <taxon>Dikarya</taxon>
        <taxon>Basidiomycota</taxon>
        <taxon>Agaricomycotina</taxon>
        <taxon>Agaricomycetes</taxon>
        <taxon>Agaricomycetidae</taxon>
        <taxon>Agaricales</taxon>
        <taxon>Marasmiineae</taxon>
        <taxon>Omphalotaceae</taxon>
        <taxon>Lentinula</taxon>
    </lineage>
</organism>